<keyword evidence="3" id="KW-0378">Hydrolase</keyword>
<evidence type="ECO:0000313" key="4">
    <source>
        <dbReference type="Proteomes" id="UP001359886"/>
    </source>
</evidence>
<dbReference type="InterPro" id="IPR003675">
    <property type="entry name" value="Rce1/LyrA-like_dom"/>
</dbReference>
<feature type="transmembrane region" description="Helical" evidence="1">
    <location>
        <begin position="216"/>
        <end position="234"/>
    </location>
</feature>
<feature type="transmembrane region" description="Helical" evidence="1">
    <location>
        <begin position="7"/>
        <end position="27"/>
    </location>
</feature>
<feature type="transmembrane region" description="Helical" evidence="1">
    <location>
        <begin position="33"/>
        <end position="50"/>
    </location>
</feature>
<name>A0AAW9RIJ6_9GAMM</name>
<dbReference type="Proteomes" id="UP001359886">
    <property type="component" value="Unassembled WGS sequence"/>
</dbReference>
<dbReference type="Pfam" id="PF02517">
    <property type="entry name" value="Rce1-like"/>
    <property type="match status" value="1"/>
</dbReference>
<dbReference type="RefSeq" id="WP_354695223.1">
    <property type="nucleotide sequence ID" value="NZ_JAZHOG010000005.1"/>
</dbReference>
<comment type="caution">
    <text evidence="3">The sequence shown here is derived from an EMBL/GenBank/DDBJ whole genome shotgun (WGS) entry which is preliminary data.</text>
</comment>
<dbReference type="PANTHER" id="PTHR35797">
    <property type="entry name" value="PROTEASE-RELATED"/>
    <property type="match status" value="1"/>
</dbReference>
<feature type="transmembrane region" description="Helical" evidence="1">
    <location>
        <begin position="114"/>
        <end position="137"/>
    </location>
</feature>
<proteinExistence type="predicted"/>
<dbReference type="AlphaFoldDB" id="A0AAW9RIJ6"/>
<keyword evidence="4" id="KW-1185">Reference proteome</keyword>
<feature type="transmembrane region" description="Helical" evidence="1">
    <location>
        <begin position="157"/>
        <end position="182"/>
    </location>
</feature>
<dbReference type="GO" id="GO:0004175">
    <property type="term" value="F:endopeptidase activity"/>
    <property type="evidence" value="ECO:0007669"/>
    <property type="project" value="UniProtKB-ARBA"/>
</dbReference>
<dbReference type="EMBL" id="JAZHOG010000005">
    <property type="protein sequence ID" value="MEJ8567903.1"/>
    <property type="molecule type" value="Genomic_DNA"/>
</dbReference>
<feature type="transmembrane region" description="Helical" evidence="1">
    <location>
        <begin position="246"/>
        <end position="267"/>
    </location>
</feature>
<evidence type="ECO:0000256" key="1">
    <source>
        <dbReference type="SAM" id="Phobius"/>
    </source>
</evidence>
<keyword evidence="1" id="KW-1133">Transmembrane helix</keyword>
<evidence type="ECO:0000313" key="3">
    <source>
        <dbReference type="EMBL" id="MEJ8567903.1"/>
    </source>
</evidence>
<feature type="domain" description="CAAX prenyl protease 2/Lysostaphin resistance protein A-like" evidence="2">
    <location>
        <begin position="126"/>
        <end position="229"/>
    </location>
</feature>
<gene>
    <name evidence="3" type="ORF">V3330_09725</name>
</gene>
<keyword evidence="1" id="KW-0472">Membrane</keyword>
<keyword evidence="1" id="KW-0812">Transmembrane</keyword>
<accession>A0AAW9RIJ6</accession>
<dbReference type="PANTHER" id="PTHR35797:SF1">
    <property type="entry name" value="PROTEASE"/>
    <property type="match status" value="1"/>
</dbReference>
<feature type="transmembrane region" description="Helical" evidence="1">
    <location>
        <begin position="188"/>
        <end position="209"/>
    </location>
</feature>
<dbReference type="EC" id="3.4.-.-" evidence="3"/>
<dbReference type="InterPro" id="IPR042150">
    <property type="entry name" value="MmRce1-like"/>
</dbReference>
<evidence type="ECO:0000259" key="2">
    <source>
        <dbReference type="Pfam" id="PF02517"/>
    </source>
</evidence>
<dbReference type="GO" id="GO:0080120">
    <property type="term" value="P:CAAX-box protein maturation"/>
    <property type="evidence" value="ECO:0007669"/>
    <property type="project" value="UniProtKB-ARBA"/>
</dbReference>
<reference evidence="3 4" key="1">
    <citation type="submission" date="2024-02" db="EMBL/GenBank/DDBJ databases">
        <title>A novel Wenzhouxiangellaceae bacterium, isolated from coastal sediments.</title>
        <authorList>
            <person name="Du Z.-J."/>
            <person name="Ye Y.-Q."/>
            <person name="Zhang X.-Y."/>
        </authorList>
    </citation>
    <scope>NUCLEOTIDE SEQUENCE [LARGE SCALE GENOMIC DNA]</scope>
    <source>
        <strain evidence="3 4">CH-27</strain>
    </source>
</reference>
<organism evidence="3 4">
    <name type="scientific">Elongatibacter sediminis</name>
    <dbReference type="NCBI Taxonomy" id="3119006"/>
    <lineage>
        <taxon>Bacteria</taxon>
        <taxon>Pseudomonadati</taxon>
        <taxon>Pseudomonadota</taxon>
        <taxon>Gammaproteobacteria</taxon>
        <taxon>Chromatiales</taxon>
        <taxon>Wenzhouxiangellaceae</taxon>
        <taxon>Elongatibacter</taxon>
    </lineage>
</organism>
<feature type="transmembrane region" description="Helical" evidence="1">
    <location>
        <begin position="71"/>
        <end position="94"/>
    </location>
</feature>
<protein>
    <submittedName>
        <fullName evidence="3">CPBP family intramembrane glutamic endopeptidase</fullName>
        <ecNumber evidence="3">3.4.-.-</ecNumber>
    </submittedName>
</protein>
<sequence length="281" mass="31427">MIKLHRLTLVFLLLVAALYPLGLWLVFRLQSASPLMLTVGLAAIGACLLCRKDLGSLGWGWKSWRSQWASYLVPLGYATLAYGLIWSLDLGTWYDADQVAALREGYSLESWSDGALITFHFVLTATVSFVLLLPSVLGEEVGWRGVLVPDLARRLGFTWVALISGLIWAAWHWPIMLLGIYGNAEVPLGYQLTFFTITLVSMSVVMTYFRYATGSLWPAVIFHMSHNVFLQKFFSPLTAETANSAWFLDEFGLVLPLVTGGFAVYFWRKGVRAFDPPARTT</sequence>